<dbReference type="OrthoDB" id="6797149at2759"/>
<name>A0A8K0DMH7_IGNLU</name>
<proteinExistence type="predicted"/>
<dbReference type="EMBL" id="VTPC01001114">
    <property type="protein sequence ID" value="KAF2903085.1"/>
    <property type="molecule type" value="Genomic_DNA"/>
</dbReference>
<comment type="caution">
    <text evidence="1">The sequence shown here is derived from an EMBL/GenBank/DDBJ whole genome shotgun (WGS) entry which is preliminary data.</text>
</comment>
<gene>
    <name evidence="1" type="ORF">ILUMI_03101</name>
</gene>
<dbReference type="AlphaFoldDB" id="A0A8K0DMH7"/>
<dbReference type="Proteomes" id="UP000801492">
    <property type="component" value="Unassembled WGS sequence"/>
</dbReference>
<reference evidence="1" key="1">
    <citation type="submission" date="2019-08" db="EMBL/GenBank/DDBJ databases">
        <title>The genome of the North American firefly Photinus pyralis.</title>
        <authorList>
            <consortium name="Photinus pyralis genome working group"/>
            <person name="Fallon T.R."/>
            <person name="Sander Lower S.E."/>
            <person name="Weng J.-K."/>
        </authorList>
    </citation>
    <scope>NUCLEOTIDE SEQUENCE</scope>
    <source>
        <strain evidence="1">TRF0915ILg1</strain>
        <tissue evidence="1">Whole body</tissue>
    </source>
</reference>
<organism evidence="1 2">
    <name type="scientific">Ignelater luminosus</name>
    <name type="common">Cucubano</name>
    <name type="synonym">Pyrophorus luminosus</name>
    <dbReference type="NCBI Taxonomy" id="2038154"/>
    <lineage>
        <taxon>Eukaryota</taxon>
        <taxon>Metazoa</taxon>
        <taxon>Ecdysozoa</taxon>
        <taxon>Arthropoda</taxon>
        <taxon>Hexapoda</taxon>
        <taxon>Insecta</taxon>
        <taxon>Pterygota</taxon>
        <taxon>Neoptera</taxon>
        <taxon>Endopterygota</taxon>
        <taxon>Coleoptera</taxon>
        <taxon>Polyphaga</taxon>
        <taxon>Elateriformia</taxon>
        <taxon>Elateroidea</taxon>
        <taxon>Elateridae</taxon>
        <taxon>Agrypninae</taxon>
        <taxon>Pyrophorini</taxon>
        <taxon>Ignelater</taxon>
    </lineage>
</organism>
<evidence type="ECO:0000313" key="1">
    <source>
        <dbReference type="EMBL" id="KAF2903085.1"/>
    </source>
</evidence>
<sequence>MAATKLNKQAQFKDELTVDFLYRSYPESRELAEGMALAEIHSIQIAMPRFNTLATLSKTEFNRFMQAQLQHKHSRDGKIFTIMVAGVIDTFTCMVENSRFYGYYDNDNKSSLQLMMRMLQTVKYLVTYYKVIGTTQLKVLIDIIEKSAKRIENETEFYKTIEEILQTMKSALVNNENKENSFEKMFNNNVIKNTHDEIGKNCVLNNRELKPKLLDTVSVTLQVEKPEIKCIDLITKELPRLSGVGDVNKNKRNANAFDVMMNSSRILAKKRKLTM</sequence>
<protein>
    <submittedName>
        <fullName evidence="1">Uncharacterized protein</fullName>
    </submittedName>
</protein>
<evidence type="ECO:0000313" key="2">
    <source>
        <dbReference type="Proteomes" id="UP000801492"/>
    </source>
</evidence>
<accession>A0A8K0DMH7</accession>
<keyword evidence="2" id="KW-1185">Reference proteome</keyword>